<evidence type="ECO:0000313" key="1">
    <source>
        <dbReference type="EMBL" id="WAR18696.1"/>
    </source>
</evidence>
<dbReference type="EMBL" id="CP111022">
    <property type="protein sequence ID" value="WAR18696.1"/>
    <property type="molecule type" value="Genomic_DNA"/>
</dbReference>
<reference evidence="1" key="1">
    <citation type="submission" date="2022-11" db="EMBL/GenBank/DDBJ databases">
        <title>Centuries of genome instability and evolution in soft-shell clam transmissible cancer (bioRxiv).</title>
        <authorList>
            <person name="Hart S.F.M."/>
            <person name="Yonemitsu M.A."/>
            <person name="Giersch R.M."/>
            <person name="Beal B.F."/>
            <person name="Arriagada G."/>
            <person name="Davis B.W."/>
            <person name="Ostrander E.A."/>
            <person name="Goff S.P."/>
            <person name="Metzger M.J."/>
        </authorList>
    </citation>
    <scope>NUCLEOTIDE SEQUENCE</scope>
    <source>
        <strain evidence="1">MELC-2E11</strain>
        <tissue evidence="1">Siphon/mantle</tissue>
    </source>
</reference>
<keyword evidence="2" id="KW-1185">Reference proteome</keyword>
<proteinExistence type="predicted"/>
<dbReference type="Proteomes" id="UP001164746">
    <property type="component" value="Chromosome 11"/>
</dbReference>
<evidence type="ECO:0000313" key="2">
    <source>
        <dbReference type="Proteomes" id="UP001164746"/>
    </source>
</evidence>
<protein>
    <submittedName>
        <fullName evidence="1">Uncharacterized protein</fullName>
    </submittedName>
</protein>
<accession>A0ABY7FD46</accession>
<sequence>MVPVSCTNGTFRWDYPKGHAILHFKDYGKTTSLCFSESLGGDIFTITDKNNHMQLNQLNRGSSAQVCTADSASGQPFVIQVDAPDTMYYMGEFAYEVKIPEDADWTANITVPVSCTNGTFYWNYPRGHAILQFKNYGKTTAICLSDIVGGGMFTITDETHDKQLDQLLRAERVCTDDSEDSFVIQVDAPKFQTYVGGFAY</sequence>
<gene>
    <name evidence="1" type="ORF">MAR_000534</name>
</gene>
<feature type="non-terminal residue" evidence="1">
    <location>
        <position position="1"/>
    </location>
</feature>
<organism evidence="1 2">
    <name type="scientific">Mya arenaria</name>
    <name type="common">Soft-shell clam</name>
    <dbReference type="NCBI Taxonomy" id="6604"/>
    <lineage>
        <taxon>Eukaryota</taxon>
        <taxon>Metazoa</taxon>
        <taxon>Spiralia</taxon>
        <taxon>Lophotrochozoa</taxon>
        <taxon>Mollusca</taxon>
        <taxon>Bivalvia</taxon>
        <taxon>Autobranchia</taxon>
        <taxon>Heteroconchia</taxon>
        <taxon>Euheterodonta</taxon>
        <taxon>Imparidentia</taxon>
        <taxon>Neoheterodontei</taxon>
        <taxon>Myida</taxon>
        <taxon>Myoidea</taxon>
        <taxon>Myidae</taxon>
        <taxon>Mya</taxon>
    </lineage>
</organism>
<name>A0ABY7FD46_MYAAR</name>